<evidence type="ECO:0000259" key="7">
    <source>
        <dbReference type="Pfam" id="PF01095"/>
    </source>
</evidence>
<evidence type="ECO:0000256" key="3">
    <source>
        <dbReference type="ARBA" id="ARBA00023085"/>
    </source>
</evidence>
<name>A0AA38FTM7_TAXCH</name>
<dbReference type="Proteomes" id="UP000824469">
    <property type="component" value="Unassembled WGS sequence"/>
</dbReference>
<dbReference type="GO" id="GO:0045490">
    <property type="term" value="P:pectin catabolic process"/>
    <property type="evidence" value="ECO:0007669"/>
    <property type="project" value="UniProtKB-UniRule"/>
</dbReference>
<sequence>VNADGFMARDITFQNTAGPDSHQAVALRVDGDLSDFHNCAILGHQDTLYTHSLRQFYKNCRIEGTVDFIFGNSAAIFENCVILVRPRQLQAKKGSADPVTRAGPNRPGSVHRV</sequence>
<comment type="caution">
    <text evidence="8">The sequence shown here is derived from an EMBL/GenBank/DDBJ whole genome shotgun (WGS) entry which is preliminary data.</text>
</comment>
<reference evidence="8 9" key="1">
    <citation type="journal article" date="2021" name="Nat. Plants">
        <title>The Taxus genome provides insights into paclitaxel biosynthesis.</title>
        <authorList>
            <person name="Xiong X."/>
            <person name="Gou J."/>
            <person name="Liao Q."/>
            <person name="Li Y."/>
            <person name="Zhou Q."/>
            <person name="Bi G."/>
            <person name="Li C."/>
            <person name="Du R."/>
            <person name="Wang X."/>
            <person name="Sun T."/>
            <person name="Guo L."/>
            <person name="Liang H."/>
            <person name="Lu P."/>
            <person name="Wu Y."/>
            <person name="Zhang Z."/>
            <person name="Ro D.K."/>
            <person name="Shang Y."/>
            <person name="Huang S."/>
            <person name="Yan J."/>
        </authorList>
    </citation>
    <scope>NUCLEOTIDE SEQUENCE [LARGE SCALE GENOMIC DNA]</scope>
    <source>
        <strain evidence="8">Ta-2019</strain>
    </source>
</reference>
<feature type="non-terminal residue" evidence="8">
    <location>
        <position position="1"/>
    </location>
</feature>
<dbReference type="EMBL" id="JAHRHJ020000007">
    <property type="protein sequence ID" value="KAH9310066.1"/>
    <property type="molecule type" value="Genomic_DNA"/>
</dbReference>
<dbReference type="SUPFAM" id="SSF51126">
    <property type="entry name" value="Pectin lyase-like"/>
    <property type="match status" value="1"/>
</dbReference>
<dbReference type="InterPro" id="IPR011050">
    <property type="entry name" value="Pectin_lyase_fold/virulence"/>
</dbReference>
<comment type="catalytic activity">
    <reaction evidence="5">
        <text>[(1-&gt;4)-alpha-D-galacturonosyl methyl ester](n) + n H2O = [(1-&gt;4)-alpha-D-galacturonosyl](n) + n methanol + n H(+)</text>
        <dbReference type="Rhea" id="RHEA:22380"/>
        <dbReference type="Rhea" id="RHEA-COMP:14570"/>
        <dbReference type="Rhea" id="RHEA-COMP:14573"/>
        <dbReference type="ChEBI" id="CHEBI:15377"/>
        <dbReference type="ChEBI" id="CHEBI:15378"/>
        <dbReference type="ChEBI" id="CHEBI:17790"/>
        <dbReference type="ChEBI" id="CHEBI:140522"/>
        <dbReference type="ChEBI" id="CHEBI:140523"/>
        <dbReference type="EC" id="3.1.1.11"/>
    </reaction>
</comment>
<dbReference type="OMA" id="HNCAILG"/>
<dbReference type="Pfam" id="PF01095">
    <property type="entry name" value="Pectinesterase"/>
    <property type="match status" value="1"/>
</dbReference>
<keyword evidence="3 5" id="KW-0063">Aspartyl esterase</keyword>
<dbReference type="InterPro" id="IPR000070">
    <property type="entry name" value="Pectinesterase_cat"/>
</dbReference>
<protein>
    <recommendedName>
        <fullName evidence="5">Pectinesterase</fullName>
        <ecNumber evidence="5">3.1.1.11</ecNumber>
    </recommendedName>
</protein>
<dbReference type="InterPro" id="IPR012334">
    <property type="entry name" value="Pectin_lyas_fold"/>
</dbReference>
<evidence type="ECO:0000313" key="8">
    <source>
        <dbReference type="EMBL" id="KAH9310066.1"/>
    </source>
</evidence>
<organism evidence="8 9">
    <name type="scientific">Taxus chinensis</name>
    <name type="common">Chinese yew</name>
    <name type="synonym">Taxus wallichiana var. chinensis</name>
    <dbReference type="NCBI Taxonomy" id="29808"/>
    <lineage>
        <taxon>Eukaryota</taxon>
        <taxon>Viridiplantae</taxon>
        <taxon>Streptophyta</taxon>
        <taxon>Embryophyta</taxon>
        <taxon>Tracheophyta</taxon>
        <taxon>Spermatophyta</taxon>
        <taxon>Pinopsida</taxon>
        <taxon>Pinidae</taxon>
        <taxon>Conifers II</taxon>
        <taxon>Cupressales</taxon>
        <taxon>Taxaceae</taxon>
        <taxon>Taxus</taxon>
    </lineage>
</organism>
<keyword evidence="2 5" id="KW-0378">Hydrolase</keyword>
<evidence type="ECO:0000256" key="4">
    <source>
        <dbReference type="PROSITE-ProRule" id="PRU10040"/>
    </source>
</evidence>
<feature type="active site" evidence="4">
    <location>
        <position position="67"/>
    </location>
</feature>
<evidence type="ECO:0000256" key="1">
    <source>
        <dbReference type="ARBA" id="ARBA00005184"/>
    </source>
</evidence>
<dbReference type="InterPro" id="IPR033131">
    <property type="entry name" value="Pectinesterase_Asp_AS"/>
</dbReference>
<dbReference type="PANTHER" id="PTHR31707">
    <property type="entry name" value="PECTINESTERASE"/>
    <property type="match status" value="1"/>
</dbReference>
<gene>
    <name evidence="8" type="ORF">KI387_037977</name>
</gene>
<feature type="non-terminal residue" evidence="8">
    <location>
        <position position="113"/>
    </location>
</feature>
<keyword evidence="9" id="KW-1185">Reference proteome</keyword>
<dbReference type="GO" id="GO:0042545">
    <property type="term" value="P:cell wall modification"/>
    <property type="evidence" value="ECO:0007669"/>
    <property type="project" value="UniProtKB-UniRule"/>
</dbReference>
<comment type="pathway">
    <text evidence="1 5">Glycan metabolism; pectin degradation; 2-dehydro-3-deoxy-D-gluconate from pectin: step 1/5.</text>
</comment>
<dbReference type="PROSITE" id="PS00503">
    <property type="entry name" value="PECTINESTERASE_2"/>
    <property type="match status" value="1"/>
</dbReference>
<proteinExistence type="predicted"/>
<dbReference type="EC" id="3.1.1.11" evidence="5"/>
<evidence type="ECO:0000313" key="9">
    <source>
        <dbReference type="Proteomes" id="UP000824469"/>
    </source>
</evidence>
<evidence type="ECO:0000256" key="5">
    <source>
        <dbReference type="RuleBase" id="RU000589"/>
    </source>
</evidence>
<dbReference type="Gene3D" id="2.160.20.10">
    <property type="entry name" value="Single-stranded right-handed beta-helix, Pectin lyase-like"/>
    <property type="match status" value="1"/>
</dbReference>
<evidence type="ECO:0000256" key="2">
    <source>
        <dbReference type="ARBA" id="ARBA00022801"/>
    </source>
</evidence>
<accession>A0AA38FTM7</accession>
<evidence type="ECO:0000256" key="6">
    <source>
        <dbReference type="SAM" id="MobiDB-lite"/>
    </source>
</evidence>
<dbReference type="AlphaFoldDB" id="A0AA38FTM7"/>
<dbReference type="GO" id="GO:0030599">
    <property type="term" value="F:pectinesterase activity"/>
    <property type="evidence" value="ECO:0007669"/>
    <property type="project" value="UniProtKB-UniRule"/>
</dbReference>
<feature type="region of interest" description="Disordered" evidence="6">
    <location>
        <begin position="90"/>
        <end position="113"/>
    </location>
</feature>
<feature type="domain" description="Pectinesterase catalytic" evidence="7">
    <location>
        <begin position="1"/>
        <end position="90"/>
    </location>
</feature>